<dbReference type="Pfam" id="PF02457">
    <property type="entry name" value="DAC"/>
    <property type="match status" value="1"/>
</dbReference>
<dbReference type="GO" id="GO:0006171">
    <property type="term" value="P:cAMP biosynthetic process"/>
    <property type="evidence" value="ECO:0007669"/>
    <property type="project" value="InterPro"/>
</dbReference>
<evidence type="ECO:0000256" key="8">
    <source>
        <dbReference type="ARBA" id="ARBA00022989"/>
    </source>
</evidence>
<comment type="caution">
    <text evidence="10">Lacks conserved residue(s) required for the propagation of feature annotation.</text>
</comment>
<protein>
    <recommendedName>
        <fullName evidence="10">Diadenylate cyclase</fullName>
        <shortName evidence="10">DAC</shortName>
        <ecNumber evidence="10">2.7.7.85</ecNumber>
    </recommendedName>
    <alternativeName>
        <fullName evidence="10">Cyclic-di-AMP synthase</fullName>
        <shortName evidence="10">c-di-AMP synthase</shortName>
    </alternativeName>
</protein>
<dbReference type="FunFam" id="3.40.1700.10:FF:000002">
    <property type="entry name" value="Diadenylate cyclase"/>
    <property type="match status" value="1"/>
</dbReference>
<evidence type="ECO:0000256" key="9">
    <source>
        <dbReference type="ARBA" id="ARBA00023136"/>
    </source>
</evidence>
<dbReference type="InterPro" id="IPR050338">
    <property type="entry name" value="DisA"/>
</dbReference>
<dbReference type="AlphaFoldDB" id="A0A562JHB3"/>
<dbReference type="InterPro" id="IPR036888">
    <property type="entry name" value="DNA_integrity_DisA_N_sf"/>
</dbReference>
<comment type="function">
    <text evidence="10">Catalyzes the condensation of 2 ATP molecules into cyclic di-AMP (c-di-AMP), a second messenger used to regulate differing processes in different bacteria.</text>
</comment>
<proteinExistence type="inferred from homology"/>
<sequence>MEQIKLIISNIKLNSIVDIGLVYYVLYHGYLLIRDMRAKQLVKGIVLLVALIPISQIFQLHMVKYILDHTFQVGVIALVVVFQPEIRKALEYLGRTSFTLSSYEKNAQTSEQVIKEIVSATSSLARQKIGALMIFEQKIGLTDITDSGTKLNANISSGLLINIFIPNTPLHDGAVVIKDYSIRAAGCFLPLTENNLLSKDIGTRHRAAIGMTEKSDAIALIVSEETGYISYAVEGRLYRNIQIEELQDLLAGIYTESDKGNLIDKWRNRNEDKKR</sequence>
<dbReference type="OrthoDB" id="9807385at2"/>
<evidence type="ECO:0000313" key="12">
    <source>
        <dbReference type="EMBL" id="TWH82646.1"/>
    </source>
</evidence>
<dbReference type="InterPro" id="IPR034701">
    <property type="entry name" value="CdaA"/>
</dbReference>
<evidence type="ECO:0000256" key="5">
    <source>
        <dbReference type="ARBA" id="ARBA00022695"/>
    </source>
</evidence>
<dbReference type="GO" id="GO:0106408">
    <property type="term" value="F:diadenylate cyclase activity"/>
    <property type="evidence" value="ECO:0007669"/>
    <property type="project" value="UniProtKB-EC"/>
</dbReference>
<feature type="domain" description="DAC" evidence="11">
    <location>
        <begin position="83"/>
        <end position="245"/>
    </location>
</feature>
<keyword evidence="3 10" id="KW-0808">Transferase</keyword>
<dbReference type="InterPro" id="IPR003390">
    <property type="entry name" value="DNA_integrity_scan_DisA_N"/>
</dbReference>
<dbReference type="GO" id="GO:0004016">
    <property type="term" value="F:adenylate cyclase activity"/>
    <property type="evidence" value="ECO:0007669"/>
    <property type="project" value="UniProtKB-UniRule"/>
</dbReference>
<reference evidence="12 13" key="1">
    <citation type="submission" date="2019-07" db="EMBL/GenBank/DDBJ databases">
        <title>Genomic Encyclopedia of Type Strains, Phase I: the one thousand microbial genomes (KMG-I) project.</title>
        <authorList>
            <person name="Kyrpides N."/>
        </authorList>
    </citation>
    <scope>NUCLEOTIDE SEQUENCE [LARGE SCALE GENOMIC DNA]</scope>
    <source>
        <strain evidence="12 13">DSM 13558</strain>
    </source>
</reference>
<evidence type="ECO:0000313" key="13">
    <source>
        <dbReference type="Proteomes" id="UP000315343"/>
    </source>
</evidence>
<dbReference type="PANTHER" id="PTHR34185:SF1">
    <property type="entry name" value="DIADENYLATE CYCLASE"/>
    <property type="match status" value="1"/>
</dbReference>
<keyword evidence="6 10" id="KW-0547">Nucleotide-binding</keyword>
<dbReference type="InterPro" id="IPR014046">
    <property type="entry name" value="C-di-AMP_synthase"/>
</dbReference>
<dbReference type="EMBL" id="VLKH01000002">
    <property type="protein sequence ID" value="TWH82646.1"/>
    <property type="molecule type" value="Genomic_DNA"/>
</dbReference>
<dbReference type="Pfam" id="PF19293">
    <property type="entry name" value="CdaA_N"/>
    <property type="match status" value="1"/>
</dbReference>
<feature type="transmembrane region" description="Helical" evidence="10">
    <location>
        <begin position="45"/>
        <end position="63"/>
    </location>
</feature>
<evidence type="ECO:0000256" key="1">
    <source>
        <dbReference type="ARBA" id="ARBA00000877"/>
    </source>
</evidence>
<evidence type="ECO:0000256" key="6">
    <source>
        <dbReference type="ARBA" id="ARBA00022741"/>
    </source>
</evidence>
<dbReference type="HAMAP" id="MF_01499">
    <property type="entry name" value="DacA"/>
    <property type="match status" value="1"/>
</dbReference>
<comment type="catalytic activity">
    <reaction evidence="1 10">
        <text>2 ATP = 3',3'-c-di-AMP + 2 diphosphate</text>
        <dbReference type="Rhea" id="RHEA:35655"/>
        <dbReference type="ChEBI" id="CHEBI:30616"/>
        <dbReference type="ChEBI" id="CHEBI:33019"/>
        <dbReference type="ChEBI" id="CHEBI:71500"/>
        <dbReference type="EC" id="2.7.7.85"/>
    </reaction>
</comment>
<keyword evidence="7 10" id="KW-0067">ATP-binding</keyword>
<organism evidence="12 13">
    <name type="scientific">Sedimentibacter saalensis</name>
    <dbReference type="NCBI Taxonomy" id="130788"/>
    <lineage>
        <taxon>Bacteria</taxon>
        <taxon>Bacillati</taxon>
        <taxon>Bacillota</taxon>
        <taxon>Tissierellia</taxon>
        <taxon>Sedimentibacter</taxon>
    </lineage>
</organism>
<comment type="caution">
    <text evidence="12">The sequence shown here is derived from an EMBL/GenBank/DDBJ whole genome shotgun (WGS) entry which is preliminary data.</text>
</comment>
<name>A0A562JHB3_9FIRM</name>
<dbReference type="EC" id="2.7.7.85" evidence="10"/>
<accession>A0A562JHB3</accession>
<comment type="subunit">
    <text evidence="10">Probably a homodimer.</text>
</comment>
<gene>
    <name evidence="10" type="primary">dacA</name>
    <name evidence="12" type="ORF">LY60_00950</name>
</gene>
<dbReference type="NCBIfam" id="TIGR00159">
    <property type="entry name" value="diadenylate cyclase CdaA"/>
    <property type="match status" value="1"/>
</dbReference>
<keyword evidence="5 10" id="KW-0548">Nucleotidyltransferase</keyword>
<evidence type="ECO:0000256" key="3">
    <source>
        <dbReference type="ARBA" id="ARBA00022679"/>
    </source>
</evidence>
<dbReference type="Proteomes" id="UP000315343">
    <property type="component" value="Unassembled WGS sequence"/>
</dbReference>
<feature type="transmembrane region" description="Helical" evidence="10">
    <location>
        <begin position="15"/>
        <end position="33"/>
    </location>
</feature>
<keyword evidence="9 10" id="KW-0472">Membrane</keyword>
<evidence type="ECO:0000256" key="2">
    <source>
        <dbReference type="ARBA" id="ARBA00022475"/>
    </source>
</evidence>
<evidence type="ECO:0000256" key="7">
    <source>
        <dbReference type="ARBA" id="ARBA00022840"/>
    </source>
</evidence>
<dbReference type="SUPFAM" id="SSF143597">
    <property type="entry name" value="YojJ-like"/>
    <property type="match status" value="1"/>
</dbReference>
<keyword evidence="4 10" id="KW-0812">Transmembrane</keyword>
<dbReference type="PIRSF" id="PIRSF004793">
    <property type="entry name" value="UCP004793"/>
    <property type="match status" value="1"/>
</dbReference>
<keyword evidence="13" id="KW-1185">Reference proteome</keyword>
<evidence type="ECO:0000256" key="4">
    <source>
        <dbReference type="ARBA" id="ARBA00022692"/>
    </source>
</evidence>
<evidence type="ECO:0000256" key="10">
    <source>
        <dbReference type="HAMAP-Rule" id="MF_01499"/>
    </source>
</evidence>
<dbReference type="Gene3D" id="3.40.1700.10">
    <property type="entry name" value="DNA integrity scanning protein, DisA, N-terminal domain"/>
    <property type="match status" value="1"/>
</dbReference>
<dbReference type="RefSeq" id="WP_145080608.1">
    <property type="nucleotide sequence ID" value="NZ_DAMBUX010000030.1"/>
</dbReference>
<dbReference type="InterPro" id="IPR045585">
    <property type="entry name" value="CdaA_N"/>
</dbReference>
<keyword evidence="2 10" id="KW-1003">Cell membrane</keyword>
<dbReference type="GO" id="GO:0005524">
    <property type="term" value="F:ATP binding"/>
    <property type="evidence" value="ECO:0007669"/>
    <property type="project" value="UniProtKB-UniRule"/>
</dbReference>
<dbReference type="PROSITE" id="PS51794">
    <property type="entry name" value="DAC"/>
    <property type="match status" value="1"/>
</dbReference>
<dbReference type="PANTHER" id="PTHR34185">
    <property type="entry name" value="DIADENYLATE CYCLASE"/>
    <property type="match status" value="1"/>
</dbReference>
<evidence type="ECO:0000259" key="11">
    <source>
        <dbReference type="PROSITE" id="PS51794"/>
    </source>
</evidence>
<keyword evidence="8 10" id="KW-1133">Transmembrane helix</keyword>
<comment type="similarity">
    <text evidence="10">Belongs to the adenylate cyclase family. DacA/CdaA subfamily.</text>
</comment>